<dbReference type="Proteomes" id="UP001060260">
    <property type="component" value="Chromosome"/>
</dbReference>
<sequence>MMNKYLKSHITAAAFCAGVLLAVSCSTSREPRTMRLFMQSGRPNIFLPHEESAPSGVLAEQVGFTTSSDTLPGEFEEVSDSTDDVWKTIHLGGVDIVAARTVVKQVTMREGSVRLEFNIHVPSLLIDSCWRVTLTPMLCTSDSSGFPLPPVVLSGSSFTRMQEADYKAYRLFLNGIVDPSAYDSVYLDRKGINKDIACRQRFFYELYGKERDRQLAYEKWKRLALERQNFWNTRTQANRATLRHRLERKRIEESVRRYVAGRDTLGLWASYDRKYHRTASFWPMYRLERELTADRVPSKFRDLYNGGRSLSNIHNYVLTATDSMDISRHRYFYDRIAENEMNDRNRDEIRRRMIPFPYIDSVMVRQNSDSVSGHDYIYNYVYSLPVTDGMKKLRVRLESIVEATDRSTWRPAASDTLLFIVASLSDLVDRSALDQYVIASAETDSLAASGPVYTPQGEEYAEALRLLSERQYRQALPILEKRPDYNTALCLTQLGYHKEASALLDQLPVDSRKEYLHAVVSARQGDDYLAVEHMLAACRMNPNLVLRIPLDPELSDLIPKFFGLRMELDRIAEGK</sequence>
<evidence type="ECO:0000313" key="2">
    <source>
        <dbReference type="EMBL" id="UVQ95237.1"/>
    </source>
</evidence>
<dbReference type="EMBL" id="CP103166">
    <property type="protein sequence ID" value="UVQ95237.1"/>
    <property type="molecule type" value="Genomic_DNA"/>
</dbReference>
<protein>
    <submittedName>
        <fullName evidence="2">Tetratricopeptide repeat protein</fullName>
    </submittedName>
</protein>
<reference evidence="2" key="1">
    <citation type="submission" date="2022-08" db="EMBL/GenBank/DDBJ databases">
        <title>Genome Sequencing of Bacteroides fragilis Group Isolates with Nanopore Technology.</title>
        <authorList>
            <person name="Tisza M.J."/>
            <person name="Smith D."/>
            <person name="Dekker J.P."/>
        </authorList>
    </citation>
    <scope>NUCLEOTIDE SEQUENCE</scope>
    <source>
        <strain evidence="2">BFG-474</strain>
    </source>
</reference>
<organism evidence="2 3">
    <name type="scientific">Bacteroides caccae</name>
    <dbReference type="NCBI Taxonomy" id="47678"/>
    <lineage>
        <taxon>Bacteria</taxon>
        <taxon>Pseudomonadati</taxon>
        <taxon>Bacteroidota</taxon>
        <taxon>Bacteroidia</taxon>
        <taxon>Bacteroidales</taxon>
        <taxon>Bacteroidaceae</taxon>
        <taxon>Bacteroides</taxon>
    </lineage>
</organism>
<evidence type="ECO:0000313" key="3">
    <source>
        <dbReference type="Proteomes" id="UP001060260"/>
    </source>
</evidence>
<feature type="chain" id="PRO_5041644810" evidence="1">
    <location>
        <begin position="23"/>
        <end position="575"/>
    </location>
</feature>
<accession>A0AA95BVF8</accession>
<gene>
    <name evidence="2" type="ORF">NXW23_12575</name>
</gene>
<proteinExistence type="predicted"/>
<evidence type="ECO:0000256" key="1">
    <source>
        <dbReference type="SAM" id="SignalP"/>
    </source>
</evidence>
<feature type="signal peptide" evidence="1">
    <location>
        <begin position="1"/>
        <end position="22"/>
    </location>
</feature>
<name>A0AA95BVF8_9BACE</name>
<keyword evidence="1" id="KW-0732">Signal</keyword>
<dbReference type="PROSITE" id="PS51257">
    <property type="entry name" value="PROKAR_LIPOPROTEIN"/>
    <property type="match status" value="1"/>
</dbReference>
<dbReference type="AlphaFoldDB" id="A0AA95BVF8"/>